<dbReference type="PANTHER" id="PTHR39399">
    <property type="entry name" value="PROTEIN ZPS1"/>
    <property type="match status" value="1"/>
</dbReference>
<protein>
    <recommendedName>
        <fullName evidence="2">Putative peptidase domain-containing protein</fullName>
    </recommendedName>
</protein>
<organism evidence="3 4">
    <name type="scientific">Pseudocercospora musae</name>
    <dbReference type="NCBI Taxonomy" id="113226"/>
    <lineage>
        <taxon>Eukaryota</taxon>
        <taxon>Fungi</taxon>
        <taxon>Dikarya</taxon>
        <taxon>Ascomycota</taxon>
        <taxon>Pezizomycotina</taxon>
        <taxon>Dothideomycetes</taxon>
        <taxon>Dothideomycetidae</taxon>
        <taxon>Mycosphaerellales</taxon>
        <taxon>Mycosphaerellaceae</taxon>
        <taxon>Pseudocercospora</taxon>
    </lineage>
</organism>
<dbReference type="Pfam" id="PF13933">
    <property type="entry name" value="HRXXH"/>
    <property type="match status" value="1"/>
</dbReference>
<dbReference type="InterPro" id="IPR029482">
    <property type="entry name" value="HRXXH"/>
</dbReference>
<feature type="domain" description="Putative peptidase" evidence="2">
    <location>
        <begin position="107"/>
        <end position="343"/>
    </location>
</feature>
<dbReference type="GO" id="GO:0008270">
    <property type="term" value="F:zinc ion binding"/>
    <property type="evidence" value="ECO:0007669"/>
    <property type="project" value="TreeGrafter"/>
</dbReference>
<keyword evidence="4" id="KW-1185">Reference proteome</keyword>
<gene>
    <name evidence="3" type="ORF">AC579_6821</name>
</gene>
<dbReference type="SUPFAM" id="SSF55486">
    <property type="entry name" value="Metalloproteases ('zincins'), catalytic domain"/>
    <property type="match status" value="1"/>
</dbReference>
<evidence type="ECO:0000313" key="4">
    <source>
        <dbReference type="Proteomes" id="UP000073492"/>
    </source>
</evidence>
<comment type="caution">
    <text evidence="3">The sequence shown here is derived from an EMBL/GenBank/DDBJ whole genome shotgun (WGS) entry which is preliminary data.</text>
</comment>
<proteinExistence type="predicted"/>
<dbReference type="Gene3D" id="3.40.390.10">
    <property type="entry name" value="Collagenase (Catalytic Domain)"/>
    <property type="match status" value="1"/>
</dbReference>
<accession>A0A139IPX9</accession>
<dbReference type="GO" id="GO:0009986">
    <property type="term" value="C:cell surface"/>
    <property type="evidence" value="ECO:0007669"/>
    <property type="project" value="TreeGrafter"/>
</dbReference>
<dbReference type="Proteomes" id="UP000073492">
    <property type="component" value="Unassembled WGS sequence"/>
</dbReference>
<dbReference type="PANTHER" id="PTHR39399:SF1">
    <property type="entry name" value="PROTEIN ZPS1"/>
    <property type="match status" value="1"/>
</dbReference>
<name>A0A139IPX9_9PEZI</name>
<dbReference type="STRING" id="113226.A0A139IPX9"/>
<dbReference type="GO" id="GO:0005178">
    <property type="term" value="F:integrin binding"/>
    <property type="evidence" value="ECO:0007669"/>
    <property type="project" value="TreeGrafter"/>
</dbReference>
<feature type="compositionally biased region" description="Low complexity" evidence="1">
    <location>
        <begin position="351"/>
        <end position="361"/>
    </location>
</feature>
<dbReference type="CDD" id="cd11307">
    <property type="entry name" value="M35_Asp_f2_like"/>
    <property type="match status" value="1"/>
</dbReference>
<sequence length="402" mass="42872">MQGRFCRRTSGGRACSLVILPGYARESFDVCVVPRRTVMAFNMSGRSNWLIASLGHGLGMNDLRRYPPRGVRGMSSTRSGIRRCVTPRQGLTNFSLSPSLAKMLSYAALLAAVAAVFSAPIEERQAPFEVTMQAPWNSGAVTEFQIHASCNASQTYQIQTGLSEAIELAQHAKDHINRWGNSSEIYQKYFGSAPTPEAIGAYDIIVNGDRGNALFRCDDPDGNCALMPTWAGHWRGSNASSETVICPTSFFLRRPLATVCAQGYNVRESSRLIFWASDLLHRLYHVPTFGQGYIDHFAEGYEGIIEAAANGSPNATHDSDGLQYFALEAYAYDIIAPGVGCPGPSGPPNPETSSSAPTATATSSASVSATATATAATGAASATTSALPDNCHTHANGDVHCS</sequence>
<dbReference type="OrthoDB" id="4689212at2759"/>
<dbReference type="GO" id="GO:0008237">
    <property type="term" value="F:metallopeptidase activity"/>
    <property type="evidence" value="ECO:0007669"/>
    <property type="project" value="InterPro"/>
</dbReference>
<dbReference type="InterPro" id="IPR039124">
    <property type="entry name" value="PRA1-like"/>
</dbReference>
<dbReference type="EMBL" id="LFZO01000029">
    <property type="protein sequence ID" value="KXT16857.1"/>
    <property type="molecule type" value="Genomic_DNA"/>
</dbReference>
<reference evidence="3 4" key="1">
    <citation type="submission" date="2015-07" db="EMBL/GenBank/DDBJ databases">
        <title>Comparative genomics of the Sigatoka disease complex on banana suggests a link between parallel evolutionary changes in Pseudocercospora fijiensis and Pseudocercospora eumusae and increased virulence on the banana host.</title>
        <authorList>
            <person name="Chang T.-C."/>
            <person name="Salvucci A."/>
            <person name="Crous P.W."/>
            <person name="Stergiopoulos I."/>
        </authorList>
    </citation>
    <scope>NUCLEOTIDE SEQUENCE [LARGE SCALE GENOMIC DNA]</scope>
    <source>
        <strain evidence="3 4">CBS 116634</strain>
    </source>
</reference>
<dbReference type="GO" id="GO:0005576">
    <property type="term" value="C:extracellular region"/>
    <property type="evidence" value="ECO:0007669"/>
    <property type="project" value="TreeGrafter"/>
</dbReference>
<evidence type="ECO:0000256" key="1">
    <source>
        <dbReference type="SAM" id="MobiDB-lite"/>
    </source>
</evidence>
<feature type="region of interest" description="Disordered" evidence="1">
    <location>
        <begin position="341"/>
        <end position="361"/>
    </location>
</feature>
<dbReference type="GO" id="GO:0009277">
    <property type="term" value="C:fungal-type cell wall"/>
    <property type="evidence" value="ECO:0007669"/>
    <property type="project" value="TreeGrafter"/>
</dbReference>
<evidence type="ECO:0000259" key="2">
    <source>
        <dbReference type="Pfam" id="PF13933"/>
    </source>
</evidence>
<evidence type="ECO:0000313" key="3">
    <source>
        <dbReference type="EMBL" id="KXT16857.1"/>
    </source>
</evidence>
<dbReference type="AlphaFoldDB" id="A0A139IPX9"/>
<dbReference type="InterPro" id="IPR024079">
    <property type="entry name" value="MetalloPept_cat_dom_sf"/>
</dbReference>